<dbReference type="AlphaFoldDB" id="A9VA25"/>
<dbReference type="OMA" id="MHTIRVE"/>
<dbReference type="GeneID" id="5894842"/>
<protein>
    <recommendedName>
        <fullName evidence="3">START domain-containing protein</fullName>
    </recommendedName>
</protein>
<sequence>MASSPPAAADAATAADATSFREQLDAIKTLCQQDKLLLAYRALCTLEAQLITPENTCRVSDEDDVAAGEAADMLAEINTNHDIRVMRATAEAVLHVREDLDAVEAWTLQRQDDNSTTYYRLEDDSPFVCVRVEGWIDEPLRQIMAVLYEVEYHPEWLPSAFSLGVAESRVVYNLHRTKLWTHMRVRLPWPFSNRCGDLFVDGVDCMEPTEARRQIVIMMNSVNDDTHLEALRQRFGRTDLAIPQDAADAGAVPLEVTHTAFLLTPAEINADMDRRSGTFVQFTARIDAKFDALPACAINVGVKNLAHLLIARMAEQARKVPSDARYQACMAEHSDFYDFIDQRMAECGLARTD</sequence>
<proteinExistence type="predicted"/>
<dbReference type="PANTHER" id="PTHR34560">
    <property type="entry name" value="POLYKETIDE CYCLASE/DEHYDRASE/LIPID TRANSPORT SUPERFAMILY PROTEIN"/>
    <property type="match status" value="1"/>
</dbReference>
<gene>
    <name evidence="1" type="ORF">MONBRDRAFT_11713</name>
</gene>
<organism evidence="1 2">
    <name type="scientific">Monosiga brevicollis</name>
    <name type="common">Choanoflagellate</name>
    <dbReference type="NCBI Taxonomy" id="81824"/>
    <lineage>
        <taxon>Eukaryota</taxon>
        <taxon>Choanoflagellata</taxon>
        <taxon>Craspedida</taxon>
        <taxon>Salpingoecidae</taxon>
        <taxon>Monosiga</taxon>
    </lineage>
</organism>
<dbReference type="InParanoid" id="A9VA25"/>
<dbReference type="KEGG" id="mbr:MONBRDRAFT_11713"/>
<dbReference type="RefSeq" id="XP_001749540.1">
    <property type="nucleotide sequence ID" value="XM_001749488.1"/>
</dbReference>
<evidence type="ECO:0000313" key="1">
    <source>
        <dbReference type="EMBL" id="EDQ85591.1"/>
    </source>
</evidence>
<dbReference type="SUPFAM" id="SSF55961">
    <property type="entry name" value="Bet v1-like"/>
    <property type="match status" value="1"/>
</dbReference>
<dbReference type="Proteomes" id="UP000001357">
    <property type="component" value="Unassembled WGS sequence"/>
</dbReference>
<dbReference type="PANTHER" id="PTHR34560:SF1">
    <property type="entry name" value="START DOMAIN-CONTAINING PROTEIN"/>
    <property type="match status" value="1"/>
</dbReference>
<evidence type="ECO:0000313" key="2">
    <source>
        <dbReference type="Proteomes" id="UP000001357"/>
    </source>
</evidence>
<accession>A9VA25</accession>
<dbReference type="InterPro" id="IPR023393">
    <property type="entry name" value="START-like_dom_sf"/>
</dbReference>
<name>A9VA25_MONBE</name>
<keyword evidence="2" id="KW-1185">Reference proteome</keyword>
<dbReference type="STRING" id="81824.A9VA25"/>
<dbReference type="Gene3D" id="3.30.530.20">
    <property type="match status" value="1"/>
</dbReference>
<evidence type="ECO:0008006" key="3">
    <source>
        <dbReference type="Google" id="ProtNLM"/>
    </source>
</evidence>
<dbReference type="EMBL" id="CH991572">
    <property type="protein sequence ID" value="EDQ85591.1"/>
    <property type="molecule type" value="Genomic_DNA"/>
</dbReference>
<dbReference type="CDD" id="cd08877">
    <property type="entry name" value="START_2"/>
    <property type="match status" value="1"/>
</dbReference>
<reference evidence="1 2" key="1">
    <citation type="journal article" date="2008" name="Nature">
        <title>The genome of the choanoflagellate Monosiga brevicollis and the origin of metazoans.</title>
        <authorList>
            <consortium name="JGI Sequencing"/>
            <person name="King N."/>
            <person name="Westbrook M.J."/>
            <person name="Young S.L."/>
            <person name="Kuo A."/>
            <person name="Abedin M."/>
            <person name="Chapman J."/>
            <person name="Fairclough S."/>
            <person name="Hellsten U."/>
            <person name="Isogai Y."/>
            <person name="Letunic I."/>
            <person name="Marr M."/>
            <person name="Pincus D."/>
            <person name="Putnam N."/>
            <person name="Rokas A."/>
            <person name="Wright K.J."/>
            <person name="Zuzow R."/>
            <person name="Dirks W."/>
            <person name="Good M."/>
            <person name="Goodstein D."/>
            <person name="Lemons D."/>
            <person name="Li W."/>
            <person name="Lyons J.B."/>
            <person name="Morris A."/>
            <person name="Nichols S."/>
            <person name="Richter D.J."/>
            <person name="Salamov A."/>
            <person name="Bork P."/>
            <person name="Lim W.A."/>
            <person name="Manning G."/>
            <person name="Miller W.T."/>
            <person name="McGinnis W."/>
            <person name="Shapiro H."/>
            <person name="Tjian R."/>
            <person name="Grigoriev I.V."/>
            <person name="Rokhsar D."/>
        </authorList>
    </citation>
    <scope>NUCLEOTIDE SEQUENCE [LARGE SCALE GENOMIC DNA]</scope>
    <source>
        <strain evidence="2">MX1 / ATCC 50154</strain>
    </source>
</reference>